<accession>A0A2S7TZW3</accession>
<evidence type="ECO:0000313" key="3">
    <source>
        <dbReference type="Proteomes" id="UP000239907"/>
    </source>
</evidence>
<dbReference type="EMBL" id="MQWA01000001">
    <property type="protein sequence ID" value="PQJ28288.1"/>
    <property type="molecule type" value="Genomic_DNA"/>
</dbReference>
<keyword evidence="2" id="KW-0378">Hydrolase</keyword>
<dbReference type="RefSeq" id="WP_105042791.1">
    <property type="nucleotide sequence ID" value="NZ_MQWA01000001.1"/>
</dbReference>
<sequence>MSDNTCPLCTMDDVAEHSDKLECMVCGHEWPKAAVAEEEKATGPRVVKDAFGNILQTGDIVQMIKDKKLTGTSNVLKSGTKSKPIRIQEEGDHEISCKMDGLSIGLKAMFVKKVNQ</sequence>
<dbReference type="Proteomes" id="UP000239907">
    <property type="component" value="Unassembled WGS sequence"/>
</dbReference>
<keyword evidence="3" id="KW-1185">Reference proteome</keyword>
<evidence type="ECO:0000259" key="1">
    <source>
        <dbReference type="Pfam" id="PF03831"/>
    </source>
</evidence>
<dbReference type="InterPro" id="IPR013988">
    <property type="entry name" value="YjdM_C"/>
</dbReference>
<dbReference type="SUPFAM" id="SSF82057">
    <property type="entry name" value="Prokaryotic SH3-related domain"/>
    <property type="match status" value="1"/>
</dbReference>
<proteinExistence type="predicted"/>
<name>A0A2S7TZW3_9BACT</name>
<gene>
    <name evidence="2" type="ORF">BSZ32_07050</name>
</gene>
<dbReference type="Pfam" id="PF03831">
    <property type="entry name" value="YjdM"/>
    <property type="match status" value="1"/>
</dbReference>
<comment type="caution">
    <text evidence="2">The sequence shown here is derived from an EMBL/GenBank/DDBJ whole genome shotgun (WGS) entry which is preliminary data.</text>
</comment>
<dbReference type="OrthoDB" id="9810131at2"/>
<organism evidence="2 3">
    <name type="scientific">Rubritalea profundi</name>
    <dbReference type="NCBI Taxonomy" id="1658618"/>
    <lineage>
        <taxon>Bacteria</taxon>
        <taxon>Pseudomonadati</taxon>
        <taxon>Verrucomicrobiota</taxon>
        <taxon>Verrucomicrobiia</taxon>
        <taxon>Verrucomicrobiales</taxon>
        <taxon>Rubritaleaceae</taxon>
        <taxon>Rubritalea</taxon>
    </lineage>
</organism>
<reference evidence="2 3" key="1">
    <citation type="submission" date="2016-12" db="EMBL/GenBank/DDBJ databases">
        <title>Study of bacterial adaptation to deep sea.</title>
        <authorList>
            <person name="Song J."/>
            <person name="Yoshizawa S."/>
            <person name="Kogure K."/>
        </authorList>
    </citation>
    <scope>NUCLEOTIDE SEQUENCE [LARGE SCALE GENOMIC DNA]</scope>
    <source>
        <strain evidence="2 3">SAORIC-165</strain>
    </source>
</reference>
<protein>
    <submittedName>
        <fullName evidence="2">Phosphonoacetate hydrolase</fullName>
    </submittedName>
</protein>
<evidence type="ECO:0000313" key="2">
    <source>
        <dbReference type="EMBL" id="PQJ28288.1"/>
    </source>
</evidence>
<feature type="domain" description="Protein YjdM C-terminal" evidence="1">
    <location>
        <begin position="47"/>
        <end position="114"/>
    </location>
</feature>
<dbReference type="InterPro" id="IPR004624">
    <property type="entry name" value="YjdM"/>
</dbReference>
<dbReference type="GO" id="GO:0016787">
    <property type="term" value="F:hydrolase activity"/>
    <property type="evidence" value="ECO:0007669"/>
    <property type="project" value="UniProtKB-KW"/>
</dbReference>
<dbReference type="AlphaFoldDB" id="A0A2S7TZW3"/>
<dbReference type="NCBIfam" id="TIGR00686">
    <property type="entry name" value="phnA"/>
    <property type="match status" value="1"/>
</dbReference>
<dbReference type="Gene3D" id="2.30.30.40">
    <property type="entry name" value="SH3 Domains"/>
    <property type="match status" value="1"/>
</dbReference>